<feature type="domain" description="FAD dependent oxidoreductase" evidence="3">
    <location>
        <begin position="31"/>
        <end position="382"/>
    </location>
</feature>
<dbReference type="RefSeq" id="WP_094410392.1">
    <property type="nucleotide sequence ID" value="NZ_BMJZ01000003.1"/>
</dbReference>
<dbReference type="OrthoDB" id="9806601at2"/>
<keyword evidence="5" id="KW-1185">Reference proteome</keyword>
<organism evidence="4 5">
    <name type="scientific">Elstera cyanobacteriorum</name>
    <dbReference type="NCBI Taxonomy" id="2022747"/>
    <lineage>
        <taxon>Bacteria</taxon>
        <taxon>Pseudomonadati</taxon>
        <taxon>Pseudomonadota</taxon>
        <taxon>Alphaproteobacteria</taxon>
        <taxon>Rhodospirillales</taxon>
        <taxon>Rhodospirillaceae</taxon>
        <taxon>Elstera</taxon>
    </lineage>
</organism>
<accession>A0A255XK43</accession>
<evidence type="ECO:0000256" key="1">
    <source>
        <dbReference type="ARBA" id="ARBA00023002"/>
    </source>
</evidence>
<protein>
    <submittedName>
        <fullName evidence="4">FAD-dependent oxidoreductase</fullName>
    </submittedName>
</protein>
<evidence type="ECO:0000259" key="3">
    <source>
        <dbReference type="Pfam" id="PF01266"/>
    </source>
</evidence>
<dbReference type="PANTHER" id="PTHR13847:SF275">
    <property type="entry name" value="GAMMA-GLUTAMYLPUTRESCINE OXIDOREDUCTASE"/>
    <property type="match status" value="1"/>
</dbReference>
<dbReference type="EMBL" id="NOXS01000035">
    <property type="protein sequence ID" value="OYQ16754.1"/>
    <property type="molecule type" value="Genomic_DNA"/>
</dbReference>
<gene>
    <name evidence="4" type="ORF">CHR90_17385</name>
</gene>
<dbReference type="InterPro" id="IPR006076">
    <property type="entry name" value="FAD-dep_OxRdtase"/>
</dbReference>
<evidence type="ECO:0000256" key="2">
    <source>
        <dbReference type="SAM" id="MobiDB-lite"/>
    </source>
</evidence>
<sequence>MPVAAQSHGLWGQSAPPPPATLPLSGAGRADVAVVGAGFTGLSAALHLAEAGSKVVVLDAEEIGFGGSGRNVGLVNAGLWVMPSEIPKVLGAEYGERLLALLGDAPQEVYDLVSKHGMDCEAMHVGTLHCAVGEAGLRELERRCAEWQARGAPVELLDAAGAARALGTNAYTGALLDKRAGTIQPLAYARGLGRAALAAGAVIHSASPVQGCERDGSVWRLMTPTGTVTADWVIVATNAFSSGPFQMIRQALVRLPYFQCATDPLPETLLRDIIPGRQGAWDTKEVLSSFRLDAAGRFIFGSVGALRAGGQQIHPDWARRAMEKLYPALRGQRFSHEWYGWIGMTDDATPRFFELGPQMVAFTGYNGRGIAPGTVFGRVLAQHVTRRSNDLLPLPVSQLASPDWRPFKEFGYEAGASAVHLVEARV</sequence>
<dbReference type="GO" id="GO:0016491">
    <property type="term" value="F:oxidoreductase activity"/>
    <property type="evidence" value="ECO:0007669"/>
    <property type="project" value="UniProtKB-KW"/>
</dbReference>
<name>A0A255XK43_9PROT</name>
<dbReference type="PANTHER" id="PTHR13847">
    <property type="entry name" value="SARCOSINE DEHYDROGENASE-RELATED"/>
    <property type="match status" value="1"/>
</dbReference>
<dbReference type="Pfam" id="PF01266">
    <property type="entry name" value="DAO"/>
    <property type="match status" value="1"/>
</dbReference>
<evidence type="ECO:0000313" key="4">
    <source>
        <dbReference type="EMBL" id="OYQ16754.1"/>
    </source>
</evidence>
<feature type="region of interest" description="Disordered" evidence="2">
    <location>
        <begin position="1"/>
        <end position="23"/>
    </location>
</feature>
<dbReference type="GO" id="GO:0005737">
    <property type="term" value="C:cytoplasm"/>
    <property type="evidence" value="ECO:0007669"/>
    <property type="project" value="TreeGrafter"/>
</dbReference>
<comment type="caution">
    <text evidence="4">The sequence shown here is derived from an EMBL/GenBank/DDBJ whole genome shotgun (WGS) entry which is preliminary data.</text>
</comment>
<keyword evidence="1" id="KW-0560">Oxidoreductase</keyword>
<evidence type="ECO:0000313" key="5">
    <source>
        <dbReference type="Proteomes" id="UP000216361"/>
    </source>
</evidence>
<dbReference type="Gene3D" id="3.30.9.10">
    <property type="entry name" value="D-Amino Acid Oxidase, subunit A, domain 2"/>
    <property type="match status" value="1"/>
</dbReference>
<reference evidence="4 5" key="1">
    <citation type="submission" date="2017-07" db="EMBL/GenBank/DDBJ databases">
        <title>Elstera cyanobacteriorum sp. nov., a novel bacterium isolated from cyanobacterial aggregates in a eutrophic lake.</title>
        <authorList>
            <person name="Cai H."/>
        </authorList>
    </citation>
    <scope>NUCLEOTIDE SEQUENCE [LARGE SCALE GENOMIC DNA]</scope>
    <source>
        <strain evidence="4 5">TH019</strain>
    </source>
</reference>
<dbReference type="SUPFAM" id="SSF51905">
    <property type="entry name" value="FAD/NAD(P)-binding domain"/>
    <property type="match status" value="1"/>
</dbReference>
<dbReference type="AlphaFoldDB" id="A0A255XK43"/>
<dbReference type="Gene3D" id="3.50.50.60">
    <property type="entry name" value="FAD/NAD(P)-binding domain"/>
    <property type="match status" value="1"/>
</dbReference>
<proteinExistence type="predicted"/>
<dbReference type="Proteomes" id="UP000216361">
    <property type="component" value="Unassembled WGS sequence"/>
</dbReference>
<dbReference type="InterPro" id="IPR036188">
    <property type="entry name" value="FAD/NAD-bd_sf"/>
</dbReference>